<name>A0AAD7D1Y2_MYCRO</name>
<organism evidence="1 2">
    <name type="scientific">Mycena rosella</name>
    <name type="common">Pink bonnet</name>
    <name type="synonym">Agaricus rosellus</name>
    <dbReference type="NCBI Taxonomy" id="1033263"/>
    <lineage>
        <taxon>Eukaryota</taxon>
        <taxon>Fungi</taxon>
        <taxon>Dikarya</taxon>
        <taxon>Basidiomycota</taxon>
        <taxon>Agaricomycotina</taxon>
        <taxon>Agaricomycetes</taxon>
        <taxon>Agaricomycetidae</taxon>
        <taxon>Agaricales</taxon>
        <taxon>Marasmiineae</taxon>
        <taxon>Mycenaceae</taxon>
        <taxon>Mycena</taxon>
    </lineage>
</organism>
<accession>A0AAD7D1Y2</accession>
<proteinExistence type="predicted"/>
<gene>
    <name evidence="1" type="ORF">B0H17DRAFT_1140474</name>
</gene>
<evidence type="ECO:0000313" key="2">
    <source>
        <dbReference type="Proteomes" id="UP001221757"/>
    </source>
</evidence>
<comment type="caution">
    <text evidence="1">The sequence shown here is derived from an EMBL/GenBank/DDBJ whole genome shotgun (WGS) entry which is preliminary data.</text>
</comment>
<keyword evidence="2" id="KW-1185">Reference proteome</keyword>
<dbReference type="AlphaFoldDB" id="A0AAD7D1Y2"/>
<sequence length="142" mass="14541">MLSSQSFSITVATRLSAGADPLAGGAGPATRPHWAKLNGSVARLHQGSLVNGGEDTDEDKAALLLQLVLQRNVLQAPLFPGVARPAHIESVCISWGGGDCVAALPCLTLSGAWGFLTLEGGGYVEGQNGCGQQIWELSSSTG</sequence>
<evidence type="ECO:0000313" key="1">
    <source>
        <dbReference type="EMBL" id="KAJ7675161.1"/>
    </source>
</evidence>
<reference evidence="1" key="1">
    <citation type="submission" date="2023-03" db="EMBL/GenBank/DDBJ databases">
        <title>Massive genome expansion in bonnet fungi (Mycena s.s.) driven by repeated elements and novel gene families across ecological guilds.</title>
        <authorList>
            <consortium name="Lawrence Berkeley National Laboratory"/>
            <person name="Harder C.B."/>
            <person name="Miyauchi S."/>
            <person name="Viragh M."/>
            <person name="Kuo A."/>
            <person name="Thoen E."/>
            <person name="Andreopoulos B."/>
            <person name="Lu D."/>
            <person name="Skrede I."/>
            <person name="Drula E."/>
            <person name="Henrissat B."/>
            <person name="Morin E."/>
            <person name="Kohler A."/>
            <person name="Barry K."/>
            <person name="LaButti K."/>
            <person name="Morin E."/>
            <person name="Salamov A."/>
            <person name="Lipzen A."/>
            <person name="Mereny Z."/>
            <person name="Hegedus B."/>
            <person name="Baldrian P."/>
            <person name="Stursova M."/>
            <person name="Weitz H."/>
            <person name="Taylor A."/>
            <person name="Grigoriev I.V."/>
            <person name="Nagy L.G."/>
            <person name="Martin F."/>
            <person name="Kauserud H."/>
        </authorList>
    </citation>
    <scope>NUCLEOTIDE SEQUENCE</scope>
    <source>
        <strain evidence="1">CBHHK067</strain>
    </source>
</reference>
<dbReference type="Proteomes" id="UP001221757">
    <property type="component" value="Unassembled WGS sequence"/>
</dbReference>
<dbReference type="EMBL" id="JARKIE010000152">
    <property type="protein sequence ID" value="KAJ7675161.1"/>
    <property type="molecule type" value="Genomic_DNA"/>
</dbReference>
<protein>
    <submittedName>
        <fullName evidence="1">Uncharacterized protein</fullName>
    </submittedName>
</protein>